<keyword evidence="2" id="KW-1185">Reference proteome</keyword>
<gene>
    <name evidence="3" type="primary">LOC109128525</name>
</gene>
<evidence type="ECO:0000313" key="2">
    <source>
        <dbReference type="Proteomes" id="UP000694864"/>
    </source>
</evidence>
<dbReference type="GeneID" id="109128525"/>
<evidence type="ECO:0000256" key="1">
    <source>
        <dbReference type="SAM" id="MobiDB-lite"/>
    </source>
</evidence>
<feature type="region of interest" description="Disordered" evidence="1">
    <location>
        <begin position="108"/>
        <end position="138"/>
    </location>
</feature>
<reference evidence="2" key="1">
    <citation type="journal article" date="2014" name="Nat. Commun.">
        <title>The emerging biofuel crop Camelina sativa retains a highly undifferentiated hexaploid genome structure.</title>
        <authorList>
            <person name="Kagale S."/>
            <person name="Koh C."/>
            <person name="Nixon J."/>
            <person name="Bollina V."/>
            <person name="Clarke W.E."/>
            <person name="Tuteja R."/>
            <person name="Spillane C."/>
            <person name="Robinson S.J."/>
            <person name="Links M.G."/>
            <person name="Clarke C."/>
            <person name="Higgins E.E."/>
            <person name="Huebert T."/>
            <person name="Sharpe A.G."/>
            <person name="Parkin I.A."/>
        </authorList>
    </citation>
    <scope>NUCLEOTIDE SEQUENCE [LARGE SCALE GENOMIC DNA]</scope>
    <source>
        <strain evidence="2">cv. DH55</strain>
    </source>
</reference>
<feature type="compositionally biased region" description="Polar residues" evidence="1">
    <location>
        <begin position="126"/>
        <end position="135"/>
    </location>
</feature>
<accession>A0ABM1QVE6</accession>
<organism evidence="2 3">
    <name type="scientific">Camelina sativa</name>
    <name type="common">False flax</name>
    <name type="synonym">Myagrum sativum</name>
    <dbReference type="NCBI Taxonomy" id="90675"/>
    <lineage>
        <taxon>Eukaryota</taxon>
        <taxon>Viridiplantae</taxon>
        <taxon>Streptophyta</taxon>
        <taxon>Embryophyta</taxon>
        <taxon>Tracheophyta</taxon>
        <taxon>Spermatophyta</taxon>
        <taxon>Magnoliopsida</taxon>
        <taxon>eudicotyledons</taxon>
        <taxon>Gunneridae</taxon>
        <taxon>Pentapetalae</taxon>
        <taxon>rosids</taxon>
        <taxon>malvids</taxon>
        <taxon>Brassicales</taxon>
        <taxon>Brassicaceae</taxon>
        <taxon>Camelineae</taxon>
        <taxon>Camelina</taxon>
    </lineage>
</organism>
<evidence type="ECO:0000313" key="3">
    <source>
        <dbReference type="RefSeq" id="XP_019090734.1"/>
    </source>
</evidence>
<reference evidence="3" key="2">
    <citation type="submission" date="2025-08" db="UniProtKB">
        <authorList>
            <consortium name="RefSeq"/>
        </authorList>
    </citation>
    <scope>IDENTIFICATION</scope>
    <source>
        <tissue evidence="3">Leaf</tissue>
    </source>
</reference>
<protein>
    <submittedName>
        <fullName evidence="3">Uncharacterized protein LOC109128525</fullName>
    </submittedName>
</protein>
<sequence length="164" mass="18855">MAVGMEPKRELVEMFRCTKLVRIQMLDGNSPEKLFEERSRTRRAGRKATILRDELWVNIHLSTSPVNEFLLTSMEIKLEQLEMVCGSSPASMLEDRLSSLRNSRLPREKGTLPEKLFPERSRVSRDATSPIQSGISPARELPRSRIEVQEELIVFIESGRFPDK</sequence>
<name>A0ABM1QVE6_CAMSA</name>
<proteinExistence type="predicted"/>
<dbReference type="RefSeq" id="XP_019090734.1">
    <property type="nucleotide sequence ID" value="XM_019235189.1"/>
</dbReference>
<feature type="compositionally biased region" description="Basic and acidic residues" evidence="1">
    <location>
        <begin position="108"/>
        <end position="125"/>
    </location>
</feature>
<dbReference type="Proteomes" id="UP000694864">
    <property type="component" value="Chromosome 13"/>
</dbReference>